<evidence type="ECO:0000256" key="1">
    <source>
        <dbReference type="SAM" id="MobiDB-lite"/>
    </source>
</evidence>
<dbReference type="EMBL" id="JAUSQZ010000001">
    <property type="protein sequence ID" value="MDP9829728.1"/>
    <property type="molecule type" value="Genomic_DNA"/>
</dbReference>
<accession>A0ABT9PAN9</accession>
<organism evidence="2 3">
    <name type="scientific">Kineosporia succinea</name>
    <dbReference type="NCBI Taxonomy" id="84632"/>
    <lineage>
        <taxon>Bacteria</taxon>
        <taxon>Bacillati</taxon>
        <taxon>Actinomycetota</taxon>
        <taxon>Actinomycetes</taxon>
        <taxon>Kineosporiales</taxon>
        <taxon>Kineosporiaceae</taxon>
        <taxon>Kineosporia</taxon>
    </lineage>
</organism>
<evidence type="ECO:0000313" key="3">
    <source>
        <dbReference type="Proteomes" id="UP001235712"/>
    </source>
</evidence>
<gene>
    <name evidence="2" type="ORF">J2S57_005477</name>
</gene>
<proteinExistence type="predicted"/>
<sequence>MMFLEAAQLRGGLGFVVDGEDDPALQHGERDGHQMGHAFPRHGGQAGDPGRGEPVSGFVGVKAHPAMVPDGGAHAGGCVGDSDSGQVMGAERWAFQPPHDVPPPRERALRSSRYLNKYNCVLYK</sequence>
<name>A0ABT9PAN9_9ACTN</name>
<reference evidence="2 3" key="1">
    <citation type="submission" date="2023-07" db="EMBL/GenBank/DDBJ databases">
        <title>Sequencing the genomes of 1000 actinobacteria strains.</title>
        <authorList>
            <person name="Klenk H.-P."/>
        </authorList>
    </citation>
    <scope>NUCLEOTIDE SEQUENCE [LARGE SCALE GENOMIC DNA]</scope>
    <source>
        <strain evidence="2 3">DSM 44388</strain>
    </source>
</reference>
<evidence type="ECO:0000313" key="2">
    <source>
        <dbReference type="EMBL" id="MDP9829728.1"/>
    </source>
</evidence>
<protein>
    <submittedName>
        <fullName evidence="2">Uncharacterized protein</fullName>
    </submittedName>
</protein>
<keyword evidence="3" id="KW-1185">Reference proteome</keyword>
<comment type="caution">
    <text evidence="2">The sequence shown here is derived from an EMBL/GenBank/DDBJ whole genome shotgun (WGS) entry which is preliminary data.</text>
</comment>
<dbReference type="Proteomes" id="UP001235712">
    <property type="component" value="Unassembled WGS sequence"/>
</dbReference>
<feature type="region of interest" description="Disordered" evidence="1">
    <location>
        <begin position="22"/>
        <end position="58"/>
    </location>
</feature>